<feature type="compositionally biased region" description="Basic and acidic residues" evidence="1">
    <location>
        <begin position="817"/>
        <end position="834"/>
    </location>
</feature>
<organism evidence="2 3">
    <name type="scientific">Mycena albidolilacea</name>
    <dbReference type="NCBI Taxonomy" id="1033008"/>
    <lineage>
        <taxon>Eukaryota</taxon>
        <taxon>Fungi</taxon>
        <taxon>Dikarya</taxon>
        <taxon>Basidiomycota</taxon>
        <taxon>Agaricomycotina</taxon>
        <taxon>Agaricomycetes</taxon>
        <taxon>Agaricomycetidae</taxon>
        <taxon>Agaricales</taxon>
        <taxon>Marasmiineae</taxon>
        <taxon>Mycenaceae</taxon>
        <taxon>Mycena</taxon>
    </lineage>
</organism>
<evidence type="ECO:0000256" key="1">
    <source>
        <dbReference type="SAM" id="MobiDB-lite"/>
    </source>
</evidence>
<feature type="region of interest" description="Disordered" evidence="1">
    <location>
        <begin position="801"/>
        <end position="886"/>
    </location>
</feature>
<feature type="compositionally biased region" description="Low complexity" evidence="1">
    <location>
        <begin position="406"/>
        <end position="416"/>
    </location>
</feature>
<keyword evidence="3" id="KW-1185">Reference proteome</keyword>
<comment type="caution">
    <text evidence="2">The sequence shown here is derived from an EMBL/GenBank/DDBJ whole genome shotgun (WGS) entry which is preliminary data.</text>
</comment>
<feature type="compositionally biased region" description="Low complexity" evidence="1">
    <location>
        <begin position="872"/>
        <end position="886"/>
    </location>
</feature>
<feature type="region of interest" description="Disordered" evidence="1">
    <location>
        <begin position="511"/>
        <end position="579"/>
    </location>
</feature>
<feature type="compositionally biased region" description="Low complexity" evidence="1">
    <location>
        <begin position="839"/>
        <end position="861"/>
    </location>
</feature>
<feature type="region of interest" description="Disordered" evidence="1">
    <location>
        <begin position="399"/>
        <end position="446"/>
    </location>
</feature>
<feature type="region of interest" description="Disordered" evidence="1">
    <location>
        <begin position="485"/>
        <end position="504"/>
    </location>
</feature>
<dbReference type="EMBL" id="JARIHO010000013">
    <property type="protein sequence ID" value="KAJ7351172.1"/>
    <property type="molecule type" value="Genomic_DNA"/>
</dbReference>
<dbReference type="AlphaFoldDB" id="A0AAD7EV98"/>
<feature type="compositionally biased region" description="Low complexity" evidence="1">
    <location>
        <begin position="516"/>
        <end position="549"/>
    </location>
</feature>
<proteinExistence type="predicted"/>
<evidence type="ECO:0000313" key="2">
    <source>
        <dbReference type="EMBL" id="KAJ7351172.1"/>
    </source>
</evidence>
<feature type="region of interest" description="Disordered" evidence="1">
    <location>
        <begin position="765"/>
        <end position="785"/>
    </location>
</feature>
<reference evidence="2" key="1">
    <citation type="submission" date="2023-03" db="EMBL/GenBank/DDBJ databases">
        <title>Massive genome expansion in bonnet fungi (Mycena s.s.) driven by repeated elements and novel gene families across ecological guilds.</title>
        <authorList>
            <consortium name="Lawrence Berkeley National Laboratory"/>
            <person name="Harder C.B."/>
            <person name="Miyauchi S."/>
            <person name="Viragh M."/>
            <person name="Kuo A."/>
            <person name="Thoen E."/>
            <person name="Andreopoulos B."/>
            <person name="Lu D."/>
            <person name="Skrede I."/>
            <person name="Drula E."/>
            <person name="Henrissat B."/>
            <person name="Morin E."/>
            <person name="Kohler A."/>
            <person name="Barry K."/>
            <person name="LaButti K."/>
            <person name="Morin E."/>
            <person name="Salamov A."/>
            <person name="Lipzen A."/>
            <person name="Mereny Z."/>
            <person name="Hegedus B."/>
            <person name="Baldrian P."/>
            <person name="Stursova M."/>
            <person name="Weitz H."/>
            <person name="Taylor A."/>
            <person name="Grigoriev I.V."/>
            <person name="Nagy L.G."/>
            <person name="Martin F."/>
            <person name="Kauserud H."/>
        </authorList>
    </citation>
    <scope>NUCLEOTIDE SEQUENCE</scope>
    <source>
        <strain evidence="2">CBHHK002</strain>
    </source>
</reference>
<name>A0AAD7EV98_9AGAR</name>
<sequence length="998" mass="107942">MNWSTLAENRVQPVRRGGADNSLFDRIGGRTGNNAVLITDLDRTQIKSSSTCTPSRRPQCIPSRPLRPLRSLPPALFHGHEDRDSDVYRPFVSGFDNNPVVSSAELPALLWWLPSNARASWLRRCRLLRFLLAGRFPVALLGWGRNWAFWAKVGRAKFTSCDERESVTAHAPAIHAAHALRARCTALSVLHRGDPFVPGAARALKIAYGMLIEDDWAGETLERSMSPFIHSASNEDSEYMRGKGKNRRQLAWAGARAFALRYVLERLYEGRYGERDADDDSDAEYEHAHLAWHVGWPRDTERAAAALWVLWFFEGEDTLRAEPEPLRRHIMDLLLPMVVAPFRYSSALAPPHHYTVPLLPAVYNSPAFNDHGRITVPRHHGAYPLYALGAAAPARARAPIGDRNLGPRPQAGPGAPRQRHGRRQQAQAPRRSRHPQHRPRPRARLLVASPARVLFFARMQATVRMGVPPHLPRDHAEAAARFREKGGIGAPPVGPTQADIHEKNARPSVRFERALPSSSSSHHRTSTTTMTTTTPTPKSTSACSSASAHRALAVDPELDLDLGGYGDTTTSTGRARRDARWAAHRGRAGLCRGYGSGSVASIAEPSSAAAVSSRPRTGAGGAPPGRIGQVYALGSFAGLWSGTMLMPSEGAYNALVGTPGGALPPGGLAPDDFVAAARPVYMRIREHWSFHPHAPAPPPVPDSTTADEGVGTGWLPLGTRFVGVGAGKVEVRVPAAAESLAAASAFGYGDRGGGGARRGAEDAYLYHTAGPGPPEEHRAHKTDRCPGCVGVRERERWARARAAERGWSPAASFGEGDVGREDGEHGGREYDGAKGDGLGSSSDASSESGSDSGSSAGQSSSTPLYQEHGRDSGYSSSDGSAPWPEWDAPAWAAHRFNEDEGWESGCDGVQDVVFEGETDTEHGMAWHHYEYAGRVRPWDGLIGLIMRPRDRTLVGLATYFISGHLVGRDTFEGTWQMAAQDVLAPSWSGSVCLARGEA</sequence>
<accession>A0AAD7EV98</accession>
<feature type="compositionally biased region" description="Basic residues" evidence="1">
    <location>
        <begin position="430"/>
        <end position="443"/>
    </location>
</feature>
<evidence type="ECO:0000313" key="3">
    <source>
        <dbReference type="Proteomes" id="UP001218218"/>
    </source>
</evidence>
<feature type="compositionally biased region" description="Basic and acidic residues" evidence="1">
    <location>
        <begin position="774"/>
        <end position="784"/>
    </location>
</feature>
<protein>
    <submittedName>
        <fullName evidence="2">Uncharacterized protein</fullName>
    </submittedName>
</protein>
<gene>
    <name evidence="2" type="ORF">DFH08DRAFT_992352</name>
</gene>
<dbReference type="Proteomes" id="UP001218218">
    <property type="component" value="Unassembled WGS sequence"/>
</dbReference>